<name>A0A0R3WFT4_TAEAS</name>
<keyword evidence="3" id="KW-1185">Reference proteome</keyword>
<evidence type="ECO:0000256" key="1">
    <source>
        <dbReference type="SAM" id="Coils"/>
    </source>
</evidence>
<gene>
    <name evidence="2" type="ORF">TASK_LOCUS9728</name>
</gene>
<dbReference type="Proteomes" id="UP000282613">
    <property type="component" value="Unassembled WGS sequence"/>
</dbReference>
<feature type="coiled-coil region" evidence="1">
    <location>
        <begin position="63"/>
        <end position="97"/>
    </location>
</feature>
<proteinExistence type="predicted"/>
<evidence type="ECO:0000313" key="3">
    <source>
        <dbReference type="Proteomes" id="UP000282613"/>
    </source>
</evidence>
<sequence>MAPSPVVRPPPLRLLLAPASRPILASSPSLAPSLRPRMLRVVTQPIQLDPSLDQAVTEAATKLHKFDAEVFNLRKELRHLESQLAEMNACVEEKEASVARCGRSNANPNSLNSYSTFLLARLGRSAKAETVANQRSKGR</sequence>
<keyword evidence="1" id="KW-0175">Coiled coil</keyword>
<dbReference type="AlphaFoldDB" id="A0A0R3WFT4"/>
<organism evidence="4">
    <name type="scientific">Taenia asiatica</name>
    <name type="common">Asian tapeworm</name>
    <dbReference type="NCBI Taxonomy" id="60517"/>
    <lineage>
        <taxon>Eukaryota</taxon>
        <taxon>Metazoa</taxon>
        <taxon>Spiralia</taxon>
        <taxon>Lophotrochozoa</taxon>
        <taxon>Platyhelminthes</taxon>
        <taxon>Cestoda</taxon>
        <taxon>Eucestoda</taxon>
        <taxon>Cyclophyllidea</taxon>
        <taxon>Taeniidae</taxon>
        <taxon>Taenia</taxon>
    </lineage>
</organism>
<dbReference type="EMBL" id="UYRS01019405">
    <property type="protein sequence ID" value="VDK45147.1"/>
    <property type="molecule type" value="Genomic_DNA"/>
</dbReference>
<dbReference type="STRING" id="60517.A0A0R3WFT4"/>
<protein>
    <submittedName>
        <fullName evidence="4">PKcGMP_CC domain-containing protein</fullName>
    </submittedName>
</protein>
<reference evidence="4" key="1">
    <citation type="submission" date="2017-02" db="UniProtKB">
        <authorList>
            <consortium name="WormBaseParasite"/>
        </authorList>
    </citation>
    <scope>IDENTIFICATION</scope>
</reference>
<dbReference type="WBParaSite" id="TASK_0000972701-mRNA-1">
    <property type="protein sequence ID" value="TASK_0000972701-mRNA-1"/>
    <property type="gene ID" value="TASK_0000972701"/>
</dbReference>
<evidence type="ECO:0000313" key="2">
    <source>
        <dbReference type="EMBL" id="VDK45147.1"/>
    </source>
</evidence>
<evidence type="ECO:0000313" key="4">
    <source>
        <dbReference type="WBParaSite" id="TASK_0000972701-mRNA-1"/>
    </source>
</evidence>
<reference evidence="2 3" key="2">
    <citation type="submission" date="2018-11" db="EMBL/GenBank/DDBJ databases">
        <authorList>
            <consortium name="Pathogen Informatics"/>
        </authorList>
    </citation>
    <scope>NUCLEOTIDE SEQUENCE [LARGE SCALE GENOMIC DNA]</scope>
</reference>
<accession>A0A0R3WFT4</accession>